<sequence length="398" mass="45753">MVARITTGKTIRGVLHYNESKVEKGQAKFLGARGYLSQDKELDFQKKLMRFQEIIEANTRTKTNALHISLNFSPRDKMDETLLWKIAEDYMKGIGFGEQPYLVYRHFDAAHPHIHLVTTNIRENGQRIETHNLGRIQSEKARKDIEQRYGLVKAEEQQRKRVNLLQPLDKAEYGKTETKAAISNIVGEVVRHYKFTSLAELNAILRQFNVTAYRGEEDSKMYQKKGLIYCISDADGNRKGVPIKASSIYSKPTYKKLEKKFELNRTARKPYRGQLQSTVSHALTRSSSLEDLQVELRKKGVHLTVRKNEEGRIYGITFTDHIHRCVFNGSSLGKEFSANSIQKALMVKSTNETQAEKQQSREIRSLSPSTGSQTSGYEPTPYELSQKKKKKKRKKKHL</sequence>
<keyword evidence="4" id="KW-1185">Reference proteome</keyword>
<gene>
    <name evidence="3" type="ordered locus">Echvi_1384</name>
</gene>
<dbReference type="AlphaFoldDB" id="L0FX91"/>
<name>L0FX91_ECHVK</name>
<proteinExistence type="predicted"/>
<dbReference type="InterPro" id="IPR005094">
    <property type="entry name" value="Endonuclease_MobA/VirD2"/>
</dbReference>
<organism evidence="3 4">
    <name type="scientific">Echinicola vietnamensis (strain DSM 17526 / LMG 23754 / KMM 6221)</name>
    <dbReference type="NCBI Taxonomy" id="926556"/>
    <lineage>
        <taxon>Bacteria</taxon>
        <taxon>Pseudomonadati</taxon>
        <taxon>Bacteroidota</taxon>
        <taxon>Cytophagia</taxon>
        <taxon>Cytophagales</taxon>
        <taxon>Cyclobacteriaceae</taxon>
        <taxon>Echinicola</taxon>
    </lineage>
</organism>
<dbReference type="HOGENOM" id="CLU_044309_1_0_10"/>
<evidence type="ECO:0000313" key="4">
    <source>
        <dbReference type="Proteomes" id="UP000010796"/>
    </source>
</evidence>
<dbReference type="KEGG" id="evi:Echvi_1384"/>
<accession>L0FX91</accession>
<evidence type="ECO:0000259" key="2">
    <source>
        <dbReference type="Pfam" id="PF03432"/>
    </source>
</evidence>
<dbReference type="EMBL" id="CP003346">
    <property type="protein sequence ID" value="AGA77653.1"/>
    <property type="molecule type" value="Genomic_DNA"/>
</dbReference>
<feature type="compositionally biased region" description="Basic and acidic residues" evidence="1">
    <location>
        <begin position="354"/>
        <end position="364"/>
    </location>
</feature>
<dbReference type="OrthoDB" id="915634at2"/>
<dbReference type="Pfam" id="PF03432">
    <property type="entry name" value="Relaxase"/>
    <property type="match status" value="1"/>
</dbReference>
<feature type="domain" description="MobA/VirD2-like nuclease" evidence="2">
    <location>
        <begin position="17"/>
        <end position="151"/>
    </location>
</feature>
<dbReference type="Proteomes" id="UP000010796">
    <property type="component" value="Chromosome"/>
</dbReference>
<protein>
    <submittedName>
        <fullName evidence="3">Relaxase/mobilization nuclease</fullName>
    </submittedName>
</protein>
<reference evidence="4" key="1">
    <citation type="submission" date="2012-02" db="EMBL/GenBank/DDBJ databases">
        <title>The complete genome of Echinicola vietnamensis DSM 17526.</title>
        <authorList>
            <person name="Lucas S."/>
            <person name="Copeland A."/>
            <person name="Lapidus A."/>
            <person name="Glavina del Rio T."/>
            <person name="Dalin E."/>
            <person name="Tice H."/>
            <person name="Bruce D."/>
            <person name="Goodwin L."/>
            <person name="Pitluck S."/>
            <person name="Peters L."/>
            <person name="Ovchinnikova G."/>
            <person name="Teshima H."/>
            <person name="Kyrpides N."/>
            <person name="Mavromatis K."/>
            <person name="Ivanova N."/>
            <person name="Brettin T."/>
            <person name="Detter J.C."/>
            <person name="Han C."/>
            <person name="Larimer F."/>
            <person name="Land M."/>
            <person name="Hauser L."/>
            <person name="Markowitz V."/>
            <person name="Cheng J.-F."/>
            <person name="Hugenholtz P."/>
            <person name="Woyke T."/>
            <person name="Wu D."/>
            <person name="Brambilla E."/>
            <person name="Klenk H.-P."/>
            <person name="Eisen J.A."/>
        </authorList>
    </citation>
    <scope>NUCLEOTIDE SEQUENCE [LARGE SCALE GENOMIC DNA]</scope>
    <source>
        <strain evidence="4">DSM 17526 / LMG 23754 / KMM 6221</strain>
    </source>
</reference>
<feature type="compositionally biased region" description="Basic residues" evidence="1">
    <location>
        <begin position="387"/>
        <end position="398"/>
    </location>
</feature>
<dbReference type="STRING" id="926556.Echvi_1384"/>
<dbReference type="eggNOG" id="COG3843">
    <property type="taxonomic scope" value="Bacteria"/>
</dbReference>
<dbReference type="PATRIC" id="fig|926556.3.peg.1471"/>
<feature type="region of interest" description="Disordered" evidence="1">
    <location>
        <begin position="349"/>
        <end position="398"/>
    </location>
</feature>
<evidence type="ECO:0000256" key="1">
    <source>
        <dbReference type="SAM" id="MobiDB-lite"/>
    </source>
</evidence>
<evidence type="ECO:0000313" key="3">
    <source>
        <dbReference type="EMBL" id="AGA77653.1"/>
    </source>
</evidence>
<feature type="compositionally biased region" description="Polar residues" evidence="1">
    <location>
        <begin position="366"/>
        <end position="377"/>
    </location>
</feature>